<reference evidence="2" key="1">
    <citation type="submission" date="2021-12" db="EMBL/GenBank/DDBJ databases">
        <title>Prevalence of phenicol resistance gene fexA in Campylobacter isolated from poultry supply chain.</title>
        <authorList>
            <person name="Tang B."/>
            <person name="Zheng X."/>
            <person name="Lin J."/>
            <person name="Lin R."/>
            <person name="Yang H."/>
            <person name="Shen Z."/>
            <person name="Xia F."/>
        </authorList>
    </citation>
    <scope>NUCLEOTIDE SEQUENCE</scope>
    <source>
        <strain evidence="2">CJHN2011004</strain>
    </source>
</reference>
<dbReference type="EMBL" id="JAJUOL010000309">
    <property type="protein sequence ID" value="MCH3852694.1"/>
    <property type="molecule type" value="Genomic_DNA"/>
</dbReference>
<feature type="chain" id="PRO_5043341428" description="Lipoprotein" evidence="1">
    <location>
        <begin position="20"/>
        <end position="57"/>
    </location>
</feature>
<dbReference type="Proteomes" id="UP001199644">
    <property type="component" value="Unassembled WGS sequence"/>
</dbReference>
<keyword evidence="1" id="KW-0732">Signal</keyword>
<proteinExistence type="predicted"/>
<feature type="non-terminal residue" evidence="2">
    <location>
        <position position="57"/>
    </location>
</feature>
<evidence type="ECO:0000313" key="2">
    <source>
        <dbReference type="EMBL" id="MCH3852694.1"/>
    </source>
</evidence>
<feature type="signal peptide" evidence="1">
    <location>
        <begin position="1"/>
        <end position="19"/>
    </location>
</feature>
<gene>
    <name evidence="2" type="ORF">LZC39_11390</name>
</gene>
<sequence length="57" mass="6730">MRKIFIFFLILFFSACALKNQDYSSQKMKVVFSTPTIKINDFGFLKKENKALNLEVY</sequence>
<comment type="caution">
    <text evidence="2">The sequence shown here is derived from an EMBL/GenBank/DDBJ whole genome shotgun (WGS) entry which is preliminary data.</text>
</comment>
<name>A0AAW5EBD6_CAMJU</name>
<dbReference type="AlphaFoldDB" id="A0AAW5EBD6"/>
<evidence type="ECO:0008006" key="4">
    <source>
        <dbReference type="Google" id="ProtNLM"/>
    </source>
</evidence>
<evidence type="ECO:0000313" key="3">
    <source>
        <dbReference type="Proteomes" id="UP001199644"/>
    </source>
</evidence>
<accession>A0AAW5EBD6</accession>
<organism evidence="2 3">
    <name type="scientific">Campylobacter jejuni</name>
    <dbReference type="NCBI Taxonomy" id="197"/>
    <lineage>
        <taxon>Bacteria</taxon>
        <taxon>Pseudomonadati</taxon>
        <taxon>Campylobacterota</taxon>
        <taxon>Epsilonproteobacteria</taxon>
        <taxon>Campylobacterales</taxon>
        <taxon>Campylobacteraceae</taxon>
        <taxon>Campylobacter</taxon>
    </lineage>
</organism>
<evidence type="ECO:0000256" key="1">
    <source>
        <dbReference type="SAM" id="SignalP"/>
    </source>
</evidence>
<dbReference type="PROSITE" id="PS51257">
    <property type="entry name" value="PROKAR_LIPOPROTEIN"/>
    <property type="match status" value="1"/>
</dbReference>
<protein>
    <recommendedName>
        <fullName evidence="4">Lipoprotein</fullName>
    </recommendedName>
</protein>